<keyword evidence="1" id="KW-1133">Transmembrane helix</keyword>
<protein>
    <submittedName>
        <fullName evidence="2">Uncharacterized protein</fullName>
    </submittedName>
</protein>
<evidence type="ECO:0000256" key="1">
    <source>
        <dbReference type="SAM" id="Phobius"/>
    </source>
</evidence>
<reference evidence="2" key="1">
    <citation type="submission" date="2018-02" db="EMBL/GenBank/DDBJ databases">
        <authorList>
            <person name="Cohen D.B."/>
            <person name="Kent A.D."/>
        </authorList>
    </citation>
    <scope>NUCLEOTIDE SEQUENCE</scope>
</reference>
<sequence length="151" mass="17168">MSLVEDWVMEKEVCFDDYGSSDWMSLNSPTTNTMLPGALVDDDADDLCAGQENQWIIFCSTASMLVSCGLLFSALWGCIGLCRVRFLSYQTARRRTASSSKNVIWNAIPSCLMWLIWRERNMRAFEDSERHSYGIKIDFSSYYGGMDGGYE</sequence>
<name>A0A2N9GMD4_FAGSY</name>
<dbReference type="AlphaFoldDB" id="A0A2N9GMD4"/>
<keyword evidence="1" id="KW-0472">Membrane</keyword>
<dbReference type="EMBL" id="OIVN01002439">
    <property type="protein sequence ID" value="SPD03627.1"/>
    <property type="molecule type" value="Genomic_DNA"/>
</dbReference>
<proteinExistence type="predicted"/>
<keyword evidence="1" id="KW-0812">Transmembrane</keyword>
<accession>A0A2N9GMD4</accession>
<gene>
    <name evidence="2" type="ORF">FSB_LOCUS31509</name>
</gene>
<evidence type="ECO:0000313" key="2">
    <source>
        <dbReference type="EMBL" id="SPD03627.1"/>
    </source>
</evidence>
<feature type="transmembrane region" description="Helical" evidence="1">
    <location>
        <begin position="55"/>
        <end position="81"/>
    </location>
</feature>
<organism evidence="2">
    <name type="scientific">Fagus sylvatica</name>
    <name type="common">Beechnut</name>
    <dbReference type="NCBI Taxonomy" id="28930"/>
    <lineage>
        <taxon>Eukaryota</taxon>
        <taxon>Viridiplantae</taxon>
        <taxon>Streptophyta</taxon>
        <taxon>Embryophyta</taxon>
        <taxon>Tracheophyta</taxon>
        <taxon>Spermatophyta</taxon>
        <taxon>Magnoliopsida</taxon>
        <taxon>eudicotyledons</taxon>
        <taxon>Gunneridae</taxon>
        <taxon>Pentapetalae</taxon>
        <taxon>rosids</taxon>
        <taxon>fabids</taxon>
        <taxon>Fagales</taxon>
        <taxon>Fagaceae</taxon>
        <taxon>Fagus</taxon>
    </lineage>
</organism>